<proteinExistence type="predicted"/>
<dbReference type="EMBL" id="CAMGYJ010000005">
    <property type="protein sequence ID" value="CAI0420317.1"/>
    <property type="molecule type" value="Genomic_DNA"/>
</dbReference>
<dbReference type="InterPro" id="IPR027417">
    <property type="entry name" value="P-loop_NTPase"/>
</dbReference>
<dbReference type="GO" id="GO:0098542">
    <property type="term" value="P:defense response to other organism"/>
    <property type="evidence" value="ECO:0007669"/>
    <property type="project" value="TreeGrafter"/>
</dbReference>
<feature type="domain" description="Disease resistance protein winged helix" evidence="2">
    <location>
        <begin position="66"/>
        <end position="113"/>
    </location>
</feature>
<keyword evidence="4" id="KW-1185">Reference proteome</keyword>
<evidence type="ECO:0000256" key="1">
    <source>
        <dbReference type="ARBA" id="ARBA00022737"/>
    </source>
</evidence>
<dbReference type="InterPro" id="IPR058922">
    <property type="entry name" value="WHD_DRP"/>
</dbReference>
<evidence type="ECO:0000259" key="2">
    <source>
        <dbReference type="Pfam" id="PF23559"/>
    </source>
</evidence>
<name>A0AAV0KF20_9ROSI</name>
<dbReference type="Pfam" id="PF23559">
    <property type="entry name" value="WHD_DRP"/>
    <property type="match status" value="1"/>
</dbReference>
<dbReference type="PANTHER" id="PTHR23155:SF1221">
    <property type="entry name" value="OS11G0481150 PROTEIN"/>
    <property type="match status" value="1"/>
</dbReference>
<gene>
    <name evidence="3" type="ORF">LITE_LOCUS18344</name>
</gene>
<keyword evidence="1" id="KW-0677">Repeat</keyword>
<sequence length="113" mass="13049">QGLTLAVKALGGLLRGKQNTKQWEEVLNNKIWDLPRTNGILPTLRLSYHHLPSHLKRCFGYCAVLPYDIEFEEDELVLLWMAEGLLVQPNDKKSAKDLGHKYFHDLLSKSFFQ</sequence>
<protein>
    <recommendedName>
        <fullName evidence="2">Disease resistance protein winged helix domain-containing protein</fullName>
    </recommendedName>
</protein>
<dbReference type="InterPro" id="IPR044974">
    <property type="entry name" value="Disease_R_plants"/>
</dbReference>
<evidence type="ECO:0000313" key="4">
    <source>
        <dbReference type="Proteomes" id="UP001154282"/>
    </source>
</evidence>
<accession>A0AAV0KF20</accession>
<dbReference type="InterPro" id="IPR036388">
    <property type="entry name" value="WH-like_DNA-bd_sf"/>
</dbReference>
<dbReference type="Gene3D" id="1.10.10.10">
    <property type="entry name" value="Winged helix-like DNA-binding domain superfamily/Winged helix DNA-binding domain"/>
    <property type="match status" value="1"/>
</dbReference>
<organism evidence="3 4">
    <name type="scientific">Linum tenue</name>
    <dbReference type="NCBI Taxonomy" id="586396"/>
    <lineage>
        <taxon>Eukaryota</taxon>
        <taxon>Viridiplantae</taxon>
        <taxon>Streptophyta</taxon>
        <taxon>Embryophyta</taxon>
        <taxon>Tracheophyta</taxon>
        <taxon>Spermatophyta</taxon>
        <taxon>Magnoliopsida</taxon>
        <taxon>eudicotyledons</taxon>
        <taxon>Gunneridae</taxon>
        <taxon>Pentapetalae</taxon>
        <taxon>rosids</taxon>
        <taxon>fabids</taxon>
        <taxon>Malpighiales</taxon>
        <taxon>Linaceae</taxon>
        <taxon>Linum</taxon>
    </lineage>
</organism>
<evidence type="ECO:0000313" key="3">
    <source>
        <dbReference type="EMBL" id="CAI0420317.1"/>
    </source>
</evidence>
<dbReference type="Proteomes" id="UP001154282">
    <property type="component" value="Unassembled WGS sequence"/>
</dbReference>
<dbReference type="SUPFAM" id="SSF52540">
    <property type="entry name" value="P-loop containing nucleoside triphosphate hydrolases"/>
    <property type="match status" value="1"/>
</dbReference>
<feature type="non-terminal residue" evidence="3">
    <location>
        <position position="1"/>
    </location>
</feature>
<dbReference type="PANTHER" id="PTHR23155">
    <property type="entry name" value="DISEASE RESISTANCE PROTEIN RP"/>
    <property type="match status" value="1"/>
</dbReference>
<comment type="caution">
    <text evidence="3">The sequence shown here is derived from an EMBL/GenBank/DDBJ whole genome shotgun (WGS) entry which is preliminary data.</text>
</comment>
<reference evidence="3" key="1">
    <citation type="submission" date="2022-08" db="EMBL/GenBank/DDBJ databases">
        <authorList>
            <person name="Gutierrez-Valencia J."/>
        </authorList>
    </citation>
    <scope>NUCLEOTIDE SEQUENCE</scope>
</reference>
<dbReference type="AlphaFoldDB" id="A0AAV0KF20"/>